<dbReference type="OrthoDB" id="164100at2"/>
<dbReference type="EMBL" id="BIXY01000045">
    <property type="protein sequence ID" value="GCF09530.1"/>
    <property type="molecule type" value="Genomic_DNA"/>
</dbReference>
<evidence type="ECO:0000313" key="1">
    <source>
        <dbReference type="EMBL" id="GCF09530.1"/>
    </source>
</evidence>
<dbReference type="AlphaFoldDB" id="A0A5A5TDB7"/>
<organism evidence="1 2">
    <name type="scientific">Dictyobacter arantiisoli</name>
    <dbReference type="NCBI Taxonomy" id="2014874"/>
    <lineage>
        <taxon>Bacteria</taxon>
        <taxon>Bacillati</taxon>
        <taxon>Chloroflexota</taxon>
        <taxon>Ktedonobacteria</taxon>
        <taxon>Ktedonobacterales</taxon>
        <taxon>Dictyobacteraceae</taxon>
        <taxon>Dictyobacter</taxon>
    </lineage>
</organism>
<dbReference type="RefSeq" id="WP_149402464.1">
    <property type="nucleotide sequence ID" value="NZ_BIXY01000045.1"/>
</dbReference>
<proteinExistence type="predicted"/>
<gene>
    <name evidence="1" type="ORF">KDI_30940</name>
</gene>
<sequence length="107" mass="12011">MAEDEELAALRADEARCVRRLAACRRFAVNAGGAAGYYATLGQNEEVLLRSFEEILAAHASPDGRYDHLLAERYHKAGLTPADVRVLQERLLFLQQADEDEYTDEDQ</sequence>
<evidence type="ECO:0000313" key="2">
    <source>
        <dbReference type="Proteomes" id="UP000322530"/>
    </source>
</evidence>
<name>A0A5A5TDB7_9CHLR</name>
<reference evidence="1 2" key="1">
    <citation type="submission" date="2019-01" db="EMBL/GenBank/DDBJ databases">
        <title>Draft genome sequence of Dictyobacter sp. Uno17.</title>
        <authorList>
            <person name="Wang C.M."/>
            <person name="Zheng Y."/>
            <person name="Sakai Y."/>
            <person name="Abe K."/>
            <person name="Yokota A."/>
            <person name="Yabe S."/>
        </authorList>
    </citation>
    <scope>NUCLEOTIDE SEQUENCE [LARGE SCALE GENOMIC DNA]</scope>
    <source>
        <strain evidence="1 2">Uno17</strain>
    </source>
</reference>
<accession>A0A5A5TDB7</accession>
<dbReference type="Proteomes" id="UP000322530">
    <property type="component" value="Unassembled WGS sequence"/>
</dbReference>
<protein>
    <submittedName>
        <fullName evidence="1">Uncharacterized protein</fullName>
    </submittedName>
</protein>
<keyword evidence="2" id="KW-1185">Reference proteome</keyword>
<comment type="caution">
    <text evidence="1">The sequence shown here is derived from an EMBL/GenBank/DDBJ whole genome shotgun (WGS) entry which is preliminary data.</text>
</comment>